<keyword evidence="8" id="KW-1185">Reference proteome</keyword>
<feature type="compositionally biased region" description="Polar residues" evidence="6">
    <location>
        <begin position="1662"/>
        <end position="1671"/>
    </location>
</feature>
<dbReference type="EMBL" id="CAXLJM020000070">
    <property type="protein sequence ID" value="CAL8126049.1"/>
    <property type="molecule type" value="Genomic_DNA"/>
</dbReference>
<feature type="region of interest" description="Disordered" evidence="6">
    <location>
        <begin position="1726"/>
        <end position="1768"/>
    </location>
</feature>
<comment type="caution">
    <text evidence="7">The sequence shown here is derived from an EMBL/GenBank/DDBJ whole genome shotgun (WGS) entry which is preliminary data.</text>
</comment>
<reference evidence="7 8" key="1">
    <citation type="submission" date="2024-08" db="EMBL/GenBank/DDBJ databases">
        <authorList>
            <person name="Cucini C."/>
            <person name="Frati F."/>
        </authorList>
    </citation>
    <scope>NUCLEOTIDE SEQUENCE [LARGE SCALE GENOMIC DNA]</scope>
</reference>
<dbReference type="SUPFAM" id="SSF46689">
    <property type="entry name" value="Homeodomain-like"/>
    <property type="match status" value="1"/>
</dbReference>
<keyword evidence="4 5" id="KW-0539">Nucleus</keyword>
<keyword evidence="3" id="KW-0804">Transcription</keyword>
<dbReference type="SUPFAM" id="SSF47762">
    <property type="entry name" value="PAH2 domain"/>
    <property type="match status" value="1"/>
</dbReference>
<evidence type="ECO:0000256" key="4">
    <source>
        <dbReference type="ARBA" id="ARBA00023242"/>
    </source>
</evidence>
<dbReference type="Proteomes" id="UP001642540">
    <property type="component" value="Unassembled WGS sequence"/>
</dbReference>
<keyword evidence="2" id="KW-0805">Transcription regulation</keyword>
<protein>
    <recommendedName>
        <fullName evidence="9">GON-4-like protein</fullName>
    </recommendedName>
</protein>
<gene>
    <name evidence="7" type="ORF">ODALV1_LOCUS21241</name>
</gene>
<feature type="compositionally biased region" description="Basic and acidic residues" evidence="6">
    <location>
        <begin position="1207"/>
        <end position="1219"/>
    </location>
</feature>
<dbReference type="PANTHER" id="PTHR16088:SF3">
    <property type="entry name" value="GON-4-LIKE PROTEIN"/>
    <property type="match status" value="1"/>
</dbReference>
<feature type="compositionally biased region" description="Basic and acidic residues" evidence="6">
    <location>
        <begin position="1726"/>
        <end position="1738"/>
    </location>
</feature>
<evidence type="ECO:0000256" key="3">
    <source>
        <dbReference type="ARBA" id="ARBA00023163"/>
    </source>
</evidence>
<feature type="region of interest" description="Disordered" evidence="6">
    <location>
        <begin position="1"/>
        <end position="170"/>
    </location>
</feature>
<evidence type="ECO:0000256" key="1">
    <source>
        <dbReference type="ARBA" id="ARBA00004123"/>
    </source>
</evidence>
<dbReference type="Gene3D" id="1.10.10.60">
    <property type="entry name" value="Homeodomain-like"/>
    <property type="match status" value="1"/>
</dbReference>
<organism evidence="7 8">
    <name type="scientific">Orchesella dallaii</name>
    <dbReference type="NCBI Taxonomy" id="48710"/>
    <lineage>
        <taxon>Eukaryota</taxon>
        <taxon>Metazoa</taxon>
        <taxon>Ecdysozoa</taxon>
        <taxon>Arthropoda</taxon>
        <taxon>Hexapoda</taxon>
        <taxon>Collembola</taxon>
        <taxon>Entomobryomorpha</taxon>
        <taxon>Entomobryoidea</taxon>
        <taxon>Orchesellidae</taxon>
        <taxon>Orchesellinae</taxon>
        <taxon>Orchesella</taxon>
    </lineage>
</organism>
<feature type="region of interest" description="Disordered" evidence="6">
    <location>
        <begin position="442"/>
        <end position="465"/>
    </location>
</feature>
<dbReference type="PROSITE" id="PS51477">
    <property type="entry name" value="PAH"/>
    <property type="match status" value="1"/>
</dbReference>
<feature type="compositionally biased region" description="Low complexity" evidence="6">
    <location>
        <begin position="53"/>
        <end position="82"/>
    </location>
</feature>
<evidence type="ECO:0000256" key="2">
    <source>
        <dbReference type="ARBA" id="ARBA00023015"/>
    </source>
</evidence>
<feature type="region of interest" description="Disordered" evidence="6">
    <location>
        <begin position="1169"/>
        <end position="1367"/>
    </location>
</feature>
<feature type="compositionally biased region" description="Polar residues" evidence="6">
    <location>
        <begin position="336"/>
        <end position="362"/>
    </location>
</feature>
<feature type="compositionally biased region" description="Basic residues" evidence="6">
    <location>
        <begin position="1749"/>
        <end position="1765"/>
    </location>
</feature>
<dbReference type="Pfam" id="PF02671">
    <property type="entry name" value="PAH"/>
    <property type="match status" value="1"/>
</dbReference>
<feature type="compositionally biased region" description="Polar residues" evidence="6">
    <location>
        <begin position="112"/>
        <end position="125"/>
    </location>
</feature>
<feature type="compositionally biased region" description="Low complexity" evidence="6">
    <location>
        <begin position="1220"/>
        <end position="1243"/>
    </location>
</feature>
<feature type="compositionally biased region" description="Acidic residues" evidence="6">
    <location>
        <begin position="443"/>
        <end position="461"/>
    </location>
</feature>
<proteinExistence type="predicted"/>
<evidence type="ECO:0000313" key="8">
    <source>
        <dbReference type="Proteomes" id="UP001642540"/>
    </source>
</evidence>
<feature type="compositionally biased region" description="Low complexity" evidence="6">
    <location>
        <begin position="11"/>
        <end position="32"/>
    </location>
</feature>
<feature type="region of interest" description="Disordered" evidence="6">
    <location>
        <begin position="326"/>
        <end position="399"/>
    </location>
</feature>
<feature type="compositionally biased region" description="Basic and acidic residues" evidence="6">
    <location>
        <begin position="1277"/>
        <end position="1298"/>
    </location>
</feature>
<dbReference type="InterPro" id="IPR009057">
    <property type="entry name" value="Homeodomain-like_sf"/>
</dbReference>
<evidence type="ECO:0000256" key="5">
    <source>
        <dbReference type="PROSITE-ProRule" id="PRU00810"/>
    </source>
</evidence>
<feature type="compositionally biased region" description="Polar residues" evidence="6">
    <location>
        <begin position="132"/>
        <end position="144"/>
    </location>
</feature>
<name>A0ABP1REZ9_9HEXA</name>
<feature type="compositionally biased region" description="Basic residues" evidence="6">
    <location>
        <begin position="154"/>
        <end position="164"/>
    </location>
</feature>
<evidence type="ECO:0008006" key="9">
    <source>
        <dbReference type="Google" id="ProtNLM"/>
    </source>
</evidence>
<evidence type="ECO:0000256" key="6">
    <source>
        <dbReference type="SAM" id="MobiDB-lite"/>
    </source>
</evidence>
<dbReference type="PANTHER" id="PTHR16088">
    <property type="entry name" value="YY1 ASSOCIATED PROTEIN-RELATED"/>
    <property type="match status" value="1"/>
</dbReference>
<feature type="compositionally biased region" description="Polar residues" evidence="6">
    <location>
        <begin position="1331"/>
        <end position="1342"/>
    </location>
</feature>
<feature type="compositionally biased region" description="Low complexity" evidence="6">
    <location>
        <begin position="94"/>
        <end position="111"/>
    </location>
</feature>
<dbReference type="InterPro" id="IPR052435">
    <property type="entry name" value="YY1-Transcr_Regul"/>
</dbReference>
<dbReference type="InterPro" id="IPR036600">
    <property type="entry name" value="PAH_sf"/>
</dbReference>
<dbReference type="InterPro" id="IPR003822">
    <property type="entry name" value="PAH"/>
</dbReference>
<accession>A0ABP1REZ9</accession>
<dbReference type="Gene3D" id="1.20.1160.11">
    <property type="entry name" value="Paired amphipathic helix"/>
    <property type="match status" value="1"/>
</dbReference>
<feature type="compositionally biased region" description="Basic and acidic residues" evidence="6">
    <location>
        <begin position="1673"/>
        <end position="1682"/>
    </location>
</feature>
<comment type="subcellular location">
    <subcellularLocation>
        <location evidence="1 5">Nucleus</location>
    </subcellularLocation>
</comment>
<sequence length="1825" mass="201566">MTDTSDCESDAGASPSVSSDESGGSSASNSSSPALKIVCETPSLSTPRKRVISTGGSSSTVDSSLSISVASSSVCSTPVSTGRKPRRKQINQDSSFSSIISTPVSSKTITSPRGTQSEPNKVTSSNRKRKQATQSYTSVENDCQSDPKLSPDSKRKRNKRRRTRSERNIRAGKAVITENKTPIVAEGEEAVALDAEIDRVLEEKAIKNNLSATNVKSIIRHVITNNMVQKMIMSAMRKKAEATDGNGGGSSDEDGLLEPKMTRAKIKELMENKQTPLWPIVDSPVKLKKKPVSETHMLIHQHDLPEDSSGDEEYVPKETDIAHYSDDESSGVASHASDTPSPAVTNRVTTRRSLQADKSSFFDSLFKTPPPRPNKSLKSQEESAISRRTRSKHPLNDTPLEDLERRLVPPDITEDMYDFVDTDNEDYLTFLKDFLFPNKVNEMGDDEEGDPEYNVMEDDEDVHDKEELRRDRAVKVPKKELNELVAELIEEYHVSSGDDLEDHDFTSLTSLTPFMNDSGIYSDDRSIGVERGATSTIALPNMNIDPTCVTSGPLTLNADGSLSTGTTGMDTLDAGNCVLLKSNPCAESDQTCLVTNTSIINSGSAASGTSNEMEEASSSSATIPPPPQSVVKLDVAIPVQLAPKPVQLFRELDLQFLQHQIRQHVQLVAQSYVLTISSEDECLKHIAKTSKSMIIELRNFAKSNGPRSNFAVCNLEHAWNLVNLWPYKYLLQSPIKKKILEEKYINDSGIDDANGNKISHFPRHVVKIIAENVTFVYNHLLPDSYNQKNTESRCKFSYSEDALIVRSLEEMKGLKRSAANMAEIISEILLVVYSPCQVYHRIRNLRKLSQYCHPDIKRYFTEGILPEPDRAIIKVPELLPLLRRSREGLSTHWSILLDRVEDSPSYKWEEQLSKDPILKSVSMRWAKAKYRKKRKSGQSSDEAPSSPLEILDQVFPNGISQIEKPDPSVEAIPLLTASGKPGAIIYIPKYAMLPPVPPQSRTPSKICVVDPQFQCVAESSTNSQQTADSVDTVSNTNLCVVGLNHLIRKSRETPKKAFPVGVSVSDLPSLPVRSTGMHVDVPTFQVHCVGKPFELPKLSSSTAGNSEIINLATLQTPLKREVFQKVAEQNDSTVCSYIENETVSQRNSLIRACSPNVVDEGTEVHLTSDEDDAFEGEPNSSEPPVVVKLSDEDEMMVSPVDAGGDGKGTKGDSSPKKTDGGSSSNKQGSASSNNSSGNAASSSRKLPVRSGGNKGEDSDDDHEKRPYRKRSLPKDCSTTDKCSKEEEHASSIEKDKPVGHQPTHHKRQSSNCPTNNTVSSSQMQPPPSKPIASTSQYHTSRSQPKKARTSPRSQTSRRVSKYNVTPADKMLQENSTDFDDVADAYMETYLAKVHSVTESKNPGLYTAFLQTLMDAGDLPVNQAELHAKVKVLFKDYPELLKEFESFLDPTPKIDEPNTAMGPTAHDQSISHIKFLQQLEKFTEKCPQLKSKIMNKLKSLRESPQLSEKDIVVALEPFLAGNPVMMDAFKSLFPSVYRPQSVSSSVDFEEIELDLEEPPRDNSNCDSLHFETVKLPDETSVSATSTCPCCCHTTTSDPACKSRSKHCPKCSLKFQDGKVLVHNGRVMRPVSVELTPVASKTTPQNSVITVGRPCNALHHDRVTTQPQPQAHSSKSKEFKEPEVSVKNPACNERKSLHHPQPHHAPSQFCSVIKSTVTSKQTVEENLDKEHKAKADEVAKPADSGGETLKSHKPQHHHPHPSVKSHRKPEIREWTDEEDTIILSTCQQEPSLHVAWQKMAELIPHRPLDLIKNRCSELIALIQKVSE</sequence>
<feature type="region of interest" description="Disordered" evidence="6">
    <location>
        <begin position="1661"/>
        <end position="1684"/>
    </location>
</feature>
<feature type="compositionally biased region" description="Polar residues" evidence="6">
    <location>
        <begin position="1309"/>
        <end position="1318"/>
    </location>
</feature>
<evidence type="ECO:0000313" key="7">
    <source>
        <dbReference type="EMBL" id="CAL8126049.1"/>
    </source>
</evidence>
<feature type="region of interest" description="Disordered" evidence="6">
    <location>
        <begin position="604"/>
        <end position="625"/>
    </location>
</feature>